<dbReference type="FunFam" id="3.90.550.10:FF:000079">
    <property type="entry name" value="Probable glycosyl transferase"/>
    <property type="match status" value="1"/>
</dbReference>
<evidence type="ECO:0000256" key="5">
    <source>
        <dbReference type="ARBA" id="ARBA00022692"/>
    </source>
</evidence>
<keyword evidence="6 9" id="KW-1133">Transmembrane helix</keyword>
<feature type="transmembrane region" description="Helical" evidence="9">
    <location>
        <begin position="233"/>
        <end position="254"/>
    </location>
</feature>
<dbReference type="PANTHER" id="PTHR48090">
    <property type="entry name" value="UNDECAPRENYL-PHOSPHATE 4-DEOXY-4-FORMAMIDO-L-ARABINOSE TRANSFERASE-RELATED"/>
    <property type="match status" value="1"/>
</dbReference>
<dbReference type="RefSeq" id="WP_226608914.1">
    <property type="nucleotide sequence ID" value="NZ_JAJAQI010000019.1"/>
</dbReference>
<evidence type="ECO:0000256" key="6">
    <source>
        <dbReference type="ARBA" id="ARBA00022989"/>
    </source>
</evidence>
<evidence type="ECO:0000256" key="3">
    <source>
        <dbReference type="ARBA" id="ARBA00022676"/>
    </source>
</evidence>
<gene>
    <name evidence="11" type="ORF">LHA35_13865</name>
</gene>
<comment type="similarity">
    <text evidence="8">Belongs to the glycosyltransferase 2 family. GtrB subfamily.</text>
</comment>
<keyword evidence="4" id="KW-0808">Transferase</keyword>
<dbReference type="PANTHER" id="PTHR48090:SF1">
    <property type="entry name" value="PROPHAGE BACTOPRENOL GLUCOSYL TRANSFERASE HOMOLOG"/>
    <property type="match status" value="1"/>
</dbReference>
<sequence length="317" mass="34902">MAPPALSVVVPAYNEAPVLQAFHRRLEAVMQRLGMSWEVVYVDDGSSDGTLDLLLALKAARPEVAVVALSRNFGKEAALTAGLDHARATDAIIVIDADLQDPPEVIPDLVAAWREGVDVAYAQRRSRAGETWLKRTTASAFYRVMQRLGGPVRMPADTGDFRLMSRRAVDALLQLRERHRFMKGLFAWVGFPSRAVLYDRDPRAAGSTKWNYRRLWTLSLEGITSFTTFPLRVATWLGLATAAFALVFGGWVVLKALLYGNPVPGYPSLMTVVLLLGGVQLVTLGVIGEYLGRVFNETKGRPLYVVGRHLPSGRPED</sequence>
<comment type="subcellular location">
    <subcellularLocation>
        <location evidence="1">Cell membrane</location>
        <topology evidence="1">Multi-pass membrane protein</topology>
    </subcellularLocation>
</comment>
<proteinExistence type="inferred from homology"/>
<keyword evidence="12" id="KW-1185">Reference proteome</keyword>
<dbReference type="InterPro" id="IPR001173">
    <property type="entry name" value="Glyco_trans_2-like"/>
</dbReference>
<evidence type="ECO:0000256" key="2">
    <source>
        <dbReference type="ARBA" id="ARBA00022475"/>
    </source>
</evidence>
<keyword evidence="3" id="KW-0328">Glycosyltransferase</keyword>
<comment type="caution">
    <text evidence="11">The sequence shown here is derived from an EMBL/GenBank/DDBJ whole genome shotgun (WGS) entry which is preliminary data.</text>
</comment>
<dbReference type="Proteomes" id="UP001139311">
    <property type="component" value="Unassembled WGS sequence"/>
</dbReference>
<evidence type="ECO:0000256" key="8">
    <source>
        <dbReference type="ARBA" id="ARBA00038152"/>
    </source>
</evidence>
<evidence type="ECO:0000256" key="4">
    <source>
        <dbReference type="ARBA" id="ARBA00022679"/>
    </source>
</evidence>
<evidence type="ECO:0000313" key="11">
    <source>
        <dbReference type="EMBL" id="MCB4822820.1"/>
    </source>
</evidence>
<feature type="domain" description="Glycosyltransferase 2-like" evidence="10">
    <location>
        <begin position="7"/>
        <end position="172"/>
    </location>
</feature>
<dbReference type="Gene3D" id="3.90.550.10">
    <property type="entry name" value="Spore Coat Polysaccharide Biosynthesis Protein SpsA, Chain A"/>
    <property type="match status" value="1"/>
</dbReference>
<organism evidence="11 12">
    <name type="scientific">Roseicella aerolata</name>
    <dbReference type="NCBI Taxonomy" id="2883479"/>
    <lineage>
        <taxon>Bacteria</taxon>
        <taxon>Pseudomonadati</taxon>
        <taxon>Pseudomonadota</taxon>
        <taxon>Alphaproteobacteria</taxon>
        <taxon>Acetobacterales</taxon>
        <taxon>Roseomonadaceae</taxon>
        <taxon>Roseicella</taxon>
    </lineage>
</organism>
<dbReference type="EMBL" id="JAJAQI010000019">
    <property type="protein sequence ID" value="MCB4822820.1"/>
    <property type="molecule type" value="Genomic_DNA"/>
</dbReference>
<dbReference type="GO" id="GO:0016757">
    <property type="term" value="F:glycosyltransferase activity"/>
    <property type="evidence" value="ECO:0007669"/>
    <property type="project" value="UniProtKB-KW"/>
</dbReference>
<evidence type="ECO:0000313" key="12">
    <source>
        <dbReference type="Proteomes" id="UP001139311"/>
    </source>
</evidence>
<dbReference type="InterPro" id="IPR050256">
    <property type="entry name" value="Glycosyltransferase_2"/>
</dbReference>
<evidence type="ECO:0000259" key="10">
    <source>
        <dbReference type="Pfam" id="PF00535"/>
    </source>
</evidence>
<protein>
    <submittedName>
        <fullName evidence="11">Glycosyltransferase family 2 protein</fullName>
    </submittedName>
</protein>
<dbReference type="SUPFAM" id="SSF53448">
    <property type="entry name" value="Nucleotide-diphospho-sugar transferases"/>
    <property type="match status" value="1"/>
</dbReference>
<keyword evidence="5 9" id="KW-0812">Transmembrane</keyword>
<dbReference type="GO" id="GO:0005886">
    <property type="term" value="C:plasma membrane"/>
    <property type="evidence" value="ECO:0007669"/>
    <property type="project" value="UniProtKB-SubCell"/>
</dbReference>
<dbReference type="AlphaFoldDB" id="A0A9X1LB52"/>
<evidence type="ECO:0000256" key="9">
    <source>
        <dbReference type="SAM" id="Phobius"/>
    </source>
</evidence>
<feature type="transmembrane region" description="Helical" evidence="9">
    <location>
        <begin position="266"/>
        <end position="291"/>
    </location>
</feature>
<dbReference type="Pfam" id="PF00535">
    <property type="entry name" value="Glycos_transf_2"/>
    <property type="match status" value="1"/>
</dbReference>
<name>A0A9X1LB52_9PROT</name>
<accession>A0A9X1LB52</accession>
<dbReference type="CDD" id="cd04187">
    <property type="entry name" value="DPM1_like_bac"/>
    <property type="match status" value="1"/>
</dbReference>
<evidence type="ECO:0000256" key="1">
    <source>
        <dbReference type="ARBA" id="ARBA00004651"/>
    </source>
</evidence>
<dbReference type="InterPro" id="IPR029044">
    <property type="entry name" value="Nucleotide-diphossugar_trans"/>
</dbReference>
<keyword evidence="7 9" id="KW-0472">Membrane</keyword>
<keyword evidence="2" id="KW-1003">Cell membrane</keyword>
<reference evidence="11" key="1">
    <citation type="submission" date="2021-10" db="EMBL/GenBank/DDBJ databases">
        <title>Roseicella aerolatum sp. nov., isolated from aerosols of e-waste dismantling site.</title>
        <authorList>
            <person name="Qin T."/>
        </authorList>
    </citation>
    <scope>NUCLEOTIDE SEQUENCE</scope>
    <source>
        <strain evidence="11">GB24</strain>
    </source>
</reference>
<evidence type="ECO:0000256" key="7">
    <source>
        <dbReference type="ARBA" id="ARBA00023136"/>
    </source>
</evidence>